<dbReference type="GO" id="GO:0005576">
    <property type="term" value="C:extracellular region"/>
    <property type="evidence" value="ECO:0007669"/>
    <property type="project" value="TreeGrafter"/>
</dbReference>
<name>A0A7W8A1T9_9ACTN</name>
<dbReference type="Proteomes" id="UP000568380">
    <property type="component" value="Unassembled WGS sequence"/>
</dbReference>
<evidence type="ECO:0000259" key="3">
    <source>
        <dbReference type="Pfam" id="PF11887"/>
    </source>
</evidence>
<dbReference type="PROSITE" id="PS51257">
    <property type="entry name" value="PROKAR_LIPOPROTEIN"/>
    <property type="match status" value="1"/>
</dbReference>
<evidence type="ECO:0000313" key="5">
    <source>
        <dbReference type="Proteomes" id="UP000568380"/>
    </source>
</evidence>
<dbReference type="EMBL" id="JACHIN010000003">
    <property type="protein sequence ID" value="MBB5077300.1"/>
    <property type="molecule type" value="Genomic_DNA"/>
</dbReference>
<dbReference type="AlphaFoldDB" id="A0A7W8A1T9"/>
<organism evidence="4 5">
    <name type="scientific">Nonomuraea endophytica</name>
    <dbReference type="NCBI Taxonomy" id="714136"/>
    <lineage>
        <taxon>Bacteria</taxon>
        <taxon>Bacillati</taxon>
        <taxon>Actinomycetota</taxon>
        <taxon>Actinomycetes</taxon>
        <taxon>Streptosporangiales</taxon>
        <taxon>Streptosporangiaceae</taxon>
        <taxon>Nonomuraea</taxon>
    </lineage>
</organism>
<feature type="domain" description="Mce/MlaD" evidence="2">
    <location>
        <begin position="32"/>
        <end position="105"/>
    </location>
</feature>
<dbReference type="PANTHER" id="PTHR33371">
    <property type="entry name" value="INTERMEMBRANE PHOSPHOLIPID TRANSPORT SYSTEM BINDING PROTEIN MLAD-RELATED"/>
    <property type="match status" value="1"/>
</dbReference>
<dbReference type="RefSeq" id="WP_246509033.1">
    <property type="nucleotide sequence ID" value="NZ_JACHIN010000003.1"/>
</dbReference>
<dbReference type="InterPro" id="IPR003399">
    <property type="entry name" value="Mce/MlaD"/>
</dbReference>
<reference evidence="4 5" key="1">
    <citation type="submission" date="2020-08" db="EMBL/GenBank/DDBJ databases">
        <title>Genomic Encyclopedia of Type Strains, Phase IV (KMG-IV): sequencing the most valuable type-strain genomes for metagenomic binning, comparative biology and taxonomic classification.</title>
        <authorList>
            <person name="Goeker M."/>
        </authorList>
    </citation>
    <scope>NUCLEOTIDE SEQUENCE [LARGE SCALE GENOMIC DNA]</scope>
    <source>
        <strain evidence="4 5">DSM 45385</strain>
    </source>
</reference>
<dbReference type="Pfam" id="PF11887">
    <property type="entry name" value="Mce4_CUP1"/>
    <property type="match status" value="1"/>
</dbReference>
<evidence type="ECO:0000313" key="4">
    <source>
        <dbReference type="EMBL" id="MBB5077300.1"/>
    </source>
</evidence>
<accession>A0A7W8A1T9</accession>
<dbReference type="NCBIfam" id="TIGR00996">
    <property type="entry name" value="Mtu_fam_mce"/>
    <property type="match status" value="1"/>
</dbReference>
<feature type="signal peptide" evidence="1">
    <location>
        <begin position="1"/>
        <end position="23"/>
    </location>
</feature>
<feature type="domain" description="Mammalian cell entry C-terminal" evidence="3">
    <location>
        <begin position="116"/>
        <end position="286"/>
    </location>
</feature>
<dbReference type="InterPro" id="IPR052336">
    <property type="entry name" value="MlaD_Phospholipid_Transporter"/>
</dbReference>
<dbReference type="InterPro" id="IPR024516">
    <property type="entry name" value="Mce_C"/>
</dbReference>
<evidence type="ECO:0000256" key="1">
    <source>
        <dbReference type="SAM" id="SignalP"/>
    </source>
</evidence>
<keyword evidence="5" id="KW-1185">Reference proteome</keyword>
<feature type="chain" id="PRO_5030726380" evidence="1">
    <location>
        <begin position="24"/>
        <end position="344"/>
    </location>
</feature>
<evidence type="ECO:0000259" key="2">
    <source>
        <dbReference type="Pfam" id="PF02470"/>
    </source>
</evidence>
<dbReference type="Pfam" id="PF02470">
    <property type="entry name" value="MlaD"/>
    <property type="match status" value="1"/>
</dbReference>
<gene>
    <name evidence="4" type="ORF">HNR40_002773</name>
</gene>
<keyword evidence="1" id="KW-0732">Signal</keyword>
<dbReference type="InterPro" id="IPR005693">
    <property type="entry name" value="Mce"/>
</dbReference>
<sequence>MMRARALTGLLALAITTSCSLQALGGTSGDLTIHATFDDVQSLVTGHSVQVSDVKVGSVTEIRLQGYQARVTMEIDGAHRVPRGTTATVAKTSVLGENYVQLTPPPGKDLSTGPYLPAGATITDTSVEPDIEQVTEKAGPLIEAIGAQDVNGILDAASTAFAGKGGDVNKLIRQTAEVTDSYAAARTELAATVDYLARLGDDLAKGEKELDKLPGTLAAATARIAHGRKHVKKAIVALTGLAKEANGTVYPRHAARLRTIMRELDGVTDAMVRGKEDLKRLMARIQYFIDTPPITVNGQVLIYVWLKGLLVNDSRGVIPNDIKVEPPALPNQLKDFQLLWEPPR</sequence>
<dbReference type="PANTHER" id="PTHR33371:SF15">
    <property type="entry name" value="LIPOPROTEIN LPRN"/>
    <property type="match status" value="1"/>
</dbReference>
<proteinExistence type="predicted"/>
<protein>
    <submittedName>
        <fullName evidence="4">Phospholipid/cholesterol/gamma-HCH transport system substrate-binding protein</fullName>
    </submittedName>
</protein>
<comment type="caution">
    <text evidence="4">The sequence shown here is derived from an EMBL/GenBank/DDBJ whole genome shotgun (WGS) entry which is preliminary data.</text>
</comment>